<reference evidence="2" key="1">
    <citation type="submission" date="2021-02" db="EMBL/GenBank/DDBJ databases">
        <authorList>
            <person name="Steward A R."/>
        </authorList>
    </citation>
    <scope>NUCLEOTIDE SEQUENCE</scope>
</reference>
<sequence>MENANQPAGGVMGVRKESSVDPVKAEGILATVTKKEKDAARLWSQRWGFYKHLREIQEEEAQTTGFTLEEYRAILRSRSCKPEDPIDPVEVKHSPKPLPQTTSGMIGHRVNCTLERFGRLITTAKTYPIRPPLRPGQIYDPYKQTMIFLGSLEGDPISYKLPPARCEVTDEMWARPQQMHVSPYQNGIKSSLQARF</sequence>
<accession>A0A821QHJ0</accession>
<gene>
    <name evidence="2" type="ORF">PMACD_LOCUS4694</name>
</gene>
<dbReference type="AlphaFoldDB" id="A0A821QHJ0"/>
<protein>
    <submittedName>
        <fullName evidence="2">Uncharacterized protein</fullName>
    </submittedName>
</protein>
<feature type="region of interest" description="Disordered" evidence="1">
    <location>
        <begin position="85"/>
        <end position="105"/>
    </location>
</feature>
<name>A0A821QHJ0_9NEOP</name>
<dbReference type="OrthoDB" id="10031946at2759"/>
<dbReference type="Proteomes" id="UP000663880">
    <property type="component" value="Unassembled WGS sequence"/>
</dbReference>
<organism evidence="2 3">
    <name type="scientific">Pieris macdunnoughi</name>
    <dbReference type="NCBI Taxonomy" id="345717"/>
    <lineage>
        <taxon>Eukaryota</taxon>
        <taxon>Metazoa</taxon>
        <taxon>Ecdysozoa</taxon>
        <taxon>Arthropoda</taxon>
        <taxon>Hexapoda</taxon>
        <taxon>Insecta</taxon>
        <taxon>Pterygota</taxon>
        <taxon>Neoptera</taxon>
        <taxon>Endopterygota</taxon>
        <taxon>Lepidoptera</taxon>
        <taxon>Glossata</taxon>
        <taxon>Ditrysia</taxon>
        <taxon>Papilionoidea</taxon>
        <taxon>Pieridae</taxon>
        <taxon>Pierinae</taxon>
        <taxon>Pieris</taxon>
    </lineage>
</organism>
<evidence type="ECO:0000256" key="1">
    <source>
        <dbReference type="SAM" id="MobiDB-lite"/>
    </source>
</evidence>
<keyword evidence="3" id="KW-1185">Reference proteome</keyword>
<evidence type="ECO:0000313" key="2">
    <source>
        <dbReference type="EMBL" id="CAF4822453.1"/>
    </source>
</evidence>
<proteinExistence type="predicted"/>
<dbReference type="Pfam" id="PF14945">
    <property type="entry name" value="LLC1"/>
    <property type="match status" value="1"/>
</dbReference>
<dbReference type="EMBL" id="CAJOBZ010000008">
    <property type="protein sequence ID" value="CAF4822453.1"/>
    <property type="molecule type" value="Genomic_DNA"/>
</dbReference>
<evidence type="ECO:0000313" key="3">
    <source>
        <dbReference type="Proteomes" id="UP000663880"/>
    </source>
</evidence>
<comment type="caution">
    <text evidence="2">The sequence shown here is derived from an EMBL/GenBank/DDBJ whole genome shotgun (WGS) entry which is preliminary data.</text>
</comment>
<dbReference type="InterPro" id="IPR020339">
    <property type="entry name" value="C20orf85-like"/>
</dbReference>